<dbReference type="Proteomes" id="UP000515125">
    <property type="component" value="Unplaced"/>
</dbReference>
<accession>A0A6P6S080</accession>
<evidence type="ECO:0000313" key="2">
    <source>
        <dbReference type="RefSeq" id="XP_026193528.1"/>
    </source>
</evidence>
<dbReference type="OrthoDB" id="345992at2759"/>
<dbReference type="RefSeq" id="XP_026193528.1">
    <property type="nucleotide sequence ID" value="XM_026337743.1"/>
</dbReference>
<evidence type="ECO:0000313" key="1">
    <source>
        <dbReference type="Proteomes" id="UP000515125"/>
    </source>
</evidence>
<sequence>MKITVEATDIRDDKKYYATVESWETLETVRSILQEKVPNATTTNQQFYVQDEFINPTIPADQLRKKSRAAGMLDDNEDEGEPKLARCFLYISPTPLDFGNMMLDGKWQKHQEENYQKGEATLI</sequence>
<gene>
    <name evidence="2" type="primary">LOC34618825</name>
</gene>
<keyword evidence="1" id="KW-1185">Reference proteome</keyword>
<protein>
    <submittedName>
        <fullName evidence="2">Uncharacterized protein LOC34618825</fullName>
    </submittedName>
</protein>
<reference evidence="2" key="1">
    <citation type="submission" date="2025-08" db="UniProtKB">
        <authorList>
            <consortium name="RefSeq"/>
        </authorList>
    </citation>
    <scope>IDENTIFICATION</scope>
</reference>
<name>A0A6P6S080_9EIME</name>
<organism evidence="1 2">
    <name type="scientific">Cyclospora cayetanensis</name>
    <dbReference type="NCBI Taxonomy" id="88456"/>
    <lineage>
        <taxon>Eukaryota</taxon>
        <taxon>Sar</taxon>
        <taxon>Alveolata</taxon>
        <taxon>Apicomplexa</taxon>
        <taxon>Conoidasida</taxon>
        <taxon>Coccidia</taxon>
        <taxon>Eucoccidiorida</taxon>
        <taxon>Eimeriorina</taxon>
        <taxon>Eimeriidae</taxon>
        <taxon>Cyclospora</taxon>
    </lineage>
</organism>
<proteinExistence type="predicted"/>
<dbReference type="AlphaFoldDB" id="A0A6P6S080"/>
<dbReference type="GeneID" id="34618825"/>